<gene>
    <name evidence="2" type="primary">pksJ</name>
    <name evidence="2" type="ORF">SNAT2548_LOCUS4712</name>
</gene>
<dbReference type="Proteomes" id="UP000604046">
    <property type="component" value="Unassembled WGS sequence"/>
</dbReference>
<sequence length="103" mass="10994">MATTFPQGQAFQNLAAAHLHNKDFATAERAARAARDICRKDGKWQGDAAGILSMAEVLLAEAKVDDAVDLAKEAQSLYSEHSDRRGEAKALNFATGPAASLDH</sequence>
<proteinExistence type="predicted"/>
<accession>A0A812ING4</accession>
<evidence type="ECO:0000313" key="2">
    <source>
        <dbReference type="EMBL" id="CAE7039590.1"/>
    </source>
</evidence>
<comment type="caution">
    <text evidence="2">The sequence shown here is derived from an EMBL/GenBank/DDBJ whole genome shotgun (WGS) entry which is preliminary data.</text>
</comment>
<dbReference type="AlphaFoldDB" id="A0A812ING4"/>
<dbReference type="SUPFAM" id="SSF48452">
    <property type="entry name" value="TPR-like"/>
    <property type="match status" value="1"/>
</dbReference>
<keyword evidence="3" id="KW-1185">Reference proteome</keyword>
<dbReference type="InterPro" id="IPR011990">
    <property type="entry name" value="TPR-like_helical_dom_sf"/>
</dbReference>
<organism evidence="2 3">
    <name type="scientific">Symbiodinium natans</name>
    <dbReference type="NCBI Taxonomy" id="878477"/>
    <lineage>
        <taxon>Eukaryota</taxon>
        <taxon>Sar</taxon>
        <taxon>Alveolata</taxon>
        <taxon>Dinophyceae</taxon>
        <taxon>Suessiales</taxon>
        <taxon>Symbiodiniaceae</taxon>
        <taxon>Symbiodinium</taxon>
    </lineage>
</organism>
<dbReference type="EMBL" id="CAJNDS010000291">
    <property type="protein sequence ID" value="CAE7039590.1"/>
    <property type="molecule type" value="Genomic_DNA"/>
</dbReference>
<feature type="region of interest" description="Disordered" evidence="1">
    <location>
        <begin position="79"/>
        <end position="103"/>
    </location>
</feature>
<protein>
    <submittedName>
        <fullName evidence="2">PksJ protein</fullName>
    </submittedName>
</protein>
<evidence type="ECO:0000256" key="1">
    <source>
        <dbReference type="SAM" id="MobiDB-lite"/>
    </source>
</evidence>
<name>A0A812ING4_9DINO</name>
<reference evidence="2" key="1">
    <citation type="submission" date="2021-02" db="EMBL/GenBank/DDBJ databases">
        <authorList>
            <person name="Dougan E. K."/>
            <person name="Rhodes N."/>
            <person name="Thang M."/>
            <person name="Chan C."/>
        </authorList>
    </citation>
    <scope>NUCLEOTIDE SEQUENCE</scope>
</reference>
<evidence type="ECO:0000313" key="3">
    <source>
        <dbReference type="Proteomes" id="UP000604046"/>
    </source>
</evidence>
<dbReference type="Gene3D" id="1.25.40.10">
    <property type="entry name" value="Tetratricopeptide repeat domain"/>
    <property type="match status" value="1"/>
</dbReference>